<dbReference type="Proteomes" id="UP001354971">
    <property type="component" value="Unassembled WGS sequence"/>
</dbReference>
<evidence type="ECO:0000256" key="9">
    <source>
        <dbReference type="RuleBase" id="RU003706"/>
    </source>
</evidence>
<gene>
    <name evidence="11" type="primary">rfbA</name>
    <name evidence="11" type="ORF">V0U79_03650</name>
</gene>
<evidence type="ECO:0000256" key="4">
    <source>
        <dbReference type="ARBA" id="ARBA00022679"/>
    </source>
</evidence>
<keyword evidence="12" id="KW-1185">Reference proteome</keyword>
<sequence>MSTSWKGLILAGGTGSRLYPLTHAVNKHLLPVFDKPMIYYPLTTLMLGGVREFVIVSNPESIPQLQSLLGDGAKWGLKFEYVAQNRPGGIAEGFRVAANELEGRNIALILGDNIFYGDGLSKRIQEATKQTKGATIFGYEVADPSAFGVVELGPDGRAVSLEEKPKKPKSKWAVPGIYFYDSDVLDIAWGLKPSGRGELEITDVNRAYMERGDLHVKTIGRGVAWLDGGTHADLFEAGQFIKVVEERTGLKVACPEEIAFRMGFIDRNGLADLVDDSPKTEYQKYLKELLDRSR</sequence>
<reference evidence="11 12" key="1">
    <citation type="submission" date="2024-01" db="EMBL/GenBank/DDBJ databases">
        <title>Hyphobacterium bacterium isolated from marine sediment.</title>
        <authorList>
            <person name="Zhao S."/>
        </authorList>
    </citation>
    <scope>NUCLEOTIDE SEQUENCE [LARGE SCALE GENOMIC DNA]</scope>
    <source>
        <strain evidence="12">HN65</strain>
    </source>
</reference>
<accession>A0ABU7LQ22</accession>
<feature type="domain" description="Nucleotidyl transferase" evidence="10">
    <location>
        <begin position="6"/>
        <end position="241"/>
    </location>
</feature>
<protein>
    <recommendedName>
        <fullName evidence="3 9">Glucose-1-phosphate thymidylyltransferase</fullName>
        <ecNumber evidence="3 9">2.7.7.24</ecNumber>
    </recommendedName>
</protein>
<comment type="caution">
    <text evidence="11">The sequence shown here is derived from an EMBL/GenBank/DDBJ whole genome shotgun (WGS) entry which is preliminary data.</text>
</comment>
<keyword evidence="5 9" id="KW-0548">Nucleotidyltransferase</keyword>
<evidence type="ECO:0000256" key="7">
    <source>
        <dbReference type="ARBA" id="ARBA00022842"/>
    </source>
</evidence>
<dbReference type="SUPFAM" id="SSF53448">
    <property type="entry name" value="Nucleotide-diphospho-sugar transferases"/>
    <property type="match status" value="1"/>
</dbReference>
<comment type="cofactor">
    <cofactor evidence="1">
        <name>Mg(2+)</name>
        <dbReference type="ChEBI" id="CHEBI:18420"/>
    </cofactor>
</comment>
<dbReference type="EMBL" id="JAZDRP010000002">
    <property type="protein sequence ID" value="MEE2525449.1"/>
    <property type="molecule type" value="Genomic_DNA"/>
</dbReference>
<comment type="function">
    <text evidence="9">Catalyzes the formation of dTDP-glucose, from dTTP and glucose 1-phosphate, as well as its pyrophosphorolysis.</text>
</comment>
<evidence type="ECO:0000256" key="1">
    <source>
        <dbReference type="ARBA" id="ARBA00001946"/>
    </source>
</evidence>
<evidence type="ECO:0000313" key="11">
    <source>
        <dbReference type="EMBL" id="MEE2525449.1"/>
    </source>
</evidence>
<dbReference type="Gene3D" id="3.90.550.10">
    <property type="entry name" value="Spore Coat Polysaccharide Biosynthesis Protein SpsA, Chain A"/>
    <property type="match status" value="1"/>
</dbReference>
<proteinExistence type="inferred from homology"/>
<keyword evidence="6 9" id="KW-0479">Metal-binding</keyword>
<dbReference type="RefSeq" id="WP_330198112.1">
    <property type="nucleotide sequence ID" value="NZ_JAZDRP010000002.1"/>
</dbReference>
<keyword evidence="4 9" id="KW-0808">Transferase</keyword>
<evidence type="ECO:0000256" key="3">
    <source>
        <dbReference type="ARBA" id="ARBA00012461"/>
    </source>
</evidence>
<evidence type="ECO:0000256" key="8">
    <source>
        <dbReference type="ARBA" id="ARBA00049336"/>
    </source>
</evidence>
<dbReference type="EC" id="2.7.7.24" evidence="3 9"/>
<name>A0ABU7LQ22_9PROT</name>
<dbReference type="PANTHER" id="PTHR43532">
    <property type="entry name" value="GLUCOSE-1-PHOSPHATE THYMIDYLYLTRANSFERASE"/>
    <property type="match status" value="1"/>
</dbReference>
<dbReference type="NCBIfam" id="TIGR01207">
    <property type="entry name" value="rmlA"/>
    <property type="match status" value="1"/>
</dbReference>
<evidence type="ECO:0000313" key="12">
    <source>
        <dbReference type="Proteomes" id="UP001354971"/>
    </source>
</evidence>
<keyword evidence="7 9" id="KW-0460">Magnesium</keyword>
<evidence type="ECO:0000259" key="10">
    <source>
        <dbReference type="Pfam" id="PF00483"/>
    </source>
</evidence>
<comment type="similarity">
    <text evidence="2 9">Belongs to the glucose-1-phosphate thymidylyltransferase family.</text>
</comment>
<dbReference type="GO" id="GO:0008879">
    <property type="term" value="F:glucose-1-phosphate thymidylyltransferase activity"/>
    <property type="evidence" value="ECO:0007669"/>
    <property type="project" value="UniProtKB-EC"/>
</dbReference>
<dbReference type="InterPro" id="IPR029044">
    <property type="entry name" value="Nucleotide-diphossugar_trans"/>
</dbReference>
<dbReference type="InterPro" id="IPR005835">
    <property type="entry name" value="NTP_transferase_dom"/>
</dbReference>
<evidence type="ECO:0000256" key="5">
    <source>
        <dbReference type="ARBA" id="ARBA00022695"/>
    </source>
</evidence>
<evidence type="ECO:0000256" key="2">
    <source>
        <dbReference type="ARBA" id="ARBA00010480"/>
    </source>
</evidence>
<dbReference type="InterPro" id="IPR005907">
    <property type="entry name" value="G1P_thy_trans_s"/>
</dbReference>
<evidence type="ECO:0000256" key="6">
    <source>
        <dbReference type="ARBA" id="ARBA00022723"/>
    </source>
</evidence>
<dbReference type="Pfam" id="PF00483">
    <property type="entry name" value="NTP_transferase"/>
    <property type="match status" value="1"/>
</dbReference>
<organism evidence="11 12">
    <name type="scientific">Hyphobacterium lacteum</name>
    <dbReference type="NCBI Taxonomy" id="3116575"/>
    <lineage>
        <taxon>Bacteria</taxon>
        <taxon>Pseudomonadati</taxon>
        <taxon>Pseudomonadota</taxon>
        <taxon>Alphaproteobacteria</taxon>
        <taxon>Maricaulales</taxon>
        <taxon>Maricaulaceae</taxon>
        <taxon>Hyphobacterium</taxon>
    </lineage>
</organism>
<dbReference type="PANTHER" id="PTHR43532:SF1">
    <property type="entry name" value="GLUCOSE-1-PHOSPHATE THYMIDYLYLTRANSFERASE 1"/>
    <property type="match status" value="1"/>
</dbReference>
<comment type="catalytic activity">
    <reaction evidence="8 9">
        <text>dTTP + alpha-D-glucose 1-phosphate + H(+) = dTDP-alpha-D-glucose + diphosphate</text>
        <dbReference type="Rhea" id="RHEA:15225"/>
        <dbReference type="ChEBI" id="CHEBI:15378"/>
        <dbReference type="ChEBI" id="CHEBI:33019"/>
        <dbReference type="ChEBI" id="CHEBI:37568"/>
        <dbReference type="ChEBI" id="CHEBI:57477"/>
        <dbReference type="ChEBI" id="CHEBI:58601"/>
        <dbReference type="EC" id="2.7.7.24"/>
    </reaction>
</comment>